<dbReference type="Pfam" id="PF13247">
    <property type="entry name" value="Fer4_11"/>
    <property type="match status" value="1"/>
</dbReference>
<reference evidence="7" key="2">
    <citation type="submission" date="2021-04" db="EMBL/GenBank/DDBJ databases">
        <authorList>
            <person name="Gilroy R."/>
        </authorList>
    </citation>
    <scope>NUCLEOTIDE SEQUENCE</scope>
    <source>
        <strain evidence="7">CHK186-16707</strain>
    </source>
</reference>
<dbReference type="GO" id="GO:0051539">
    <property type="term" value="F:4 iron, 4 sulfur cluster binding"/>
    <property type="evidence" value="ECO:0007669"/>
    <property type="project" value="UniProtKB-KW"/>
</dbReference>
<dbReference type="InterPro" id="IPR050954">
    <property type="entry name" value="ET_IronSulfur_Cluster-Binding"/>
</dbReference>
<gene>
    <name evidence="7" type="ORF">H9962_01355</name>
</gene>
<dbReference type="InterPro" id="IPR017896">
    <property type="entry name" value="4Fe4S_Fe-S-bd"/>
</dbReference>
<evidence type="ECO:0000313" key="8">
    <source>
        <dbReference type="Proteomes" id="UP000824225"/>
    </source>
</evidence>
<dbReference type="PANTHER" id="PTHR43177">
    <property type="entry name" value="PROTEIN NRFC"/>
    <property type="match status" value="1"/>
</dbReference>
<accession>A0A9D2HAZ5</accession>
<dbReference type="GO" id="GO:0046872">
    <property type="term" value="F:metal ion binding"/>
    <property type="evidence" value="ECO:0007669"/>
    <property type="project" value="UniProtKB-KW"/>
</dbReference>
<reference evidence="7" key="1">
    <citation type="journal article" date="2021" name="PeerJ">
        <title>Extensive microbial diversity within the chicken gut microbiome revealed by metagenomics and culture.</title>
        <authorList>
            <person name="Gilroy R."/>
            <person name="Ravi A."/>
            <person name="Getino M."/>
            <person name="Pursley I."/>
            <person name="Horton D.L."/>
            <person name="Alikhan N.F."/>
            <person name="Baker D."/>
            <person name="Gharbi K."/>
            <person name="Hall N."/>
            <person name="Watson M."/>
            <person name="Adriaenssens E.M."/>
            <person name="Foster-Nyarko E."/>
            <person name="Jarju S."/>
            <person name="Secka A."/>
            <person name="Antonio M."/>
            <person name="Oren A."/>
            <person name="Chaudhuri R.R."/>
            <person name="La Ragione R."/>
            <person name="Hildebrand F."/>
            <person name="Pallen M.J."/>
        </authorList>
    </citation>
    <scope>NUCLEOTIDE SEQUENCE</scope>
    <source>
        <strain evidence="7">CHK186-16707</strain>
    </source>
</reference>
<keyword evidence="2" id="KW-0479">Metal-binding</keyword>
<dbReference type="PROSITE" id="PS51379">
    <property type="entry name" value="4FE4S_FER_2"/>
    <property type="match status" value="1"/>
</dbReference>
<dbReference type="InterPro" id="IPR017900">
    <property type="entry name" value="4Fe4S_Fe_S_CS"/>
</dbReference>
<evidence type="ECO:0000256" key="4">
    <source>
        <dbReference type="ARBA" id="ARBA00023014"/>
    </source>
</evidence>
<evidence type="ECO:0000259" key="6">
    <source>
        <dbReference type="PROSITE" id="PS51379"/>
    </source>
</evidence>
<dbReference type="InterPro" id="IPR006311">
    <property type="entry name" value="TAT_signal"/>
</dbReference>
<evidence type="ECO:0000256" key="2">
    <source>
        <dbReference type="ARBA" id="ARBA00022723"/>
    </source>
</evidence>
<feature type="chain" id="PRO_5039645478" evidence="5">
    <location>
        <begin position="21"/>
        <end position="262"/>
    </location>
</feature>
<keyword evidence="4" id="KW-0411">Iron-sulfur</keyword>
<dbReference type="PROSITE" id="PS51318">
    <property type="entry name" value="TAT"/>
    <property type="match status" value="1"/>
</dbReference>
<dbReference type="NCBIfam" id="NF045797">
    <property type="entry name" value="DsrO"/>
    <property type="match status" value="1"/>
</dbReference>
<evidence type="ECO:0000256" key="5">
    <source>
        <dbReference type="SAM" id="SignalP"/>
    </source>
</evidence>
<organism evidence="7 8">
    <name type="scientific">Candidatus Mailhella merdigallinarum</name>
    <dbReference type="NCBI Taxonomy" id="2838658"/>
    <lineage>
        <taxon>Bacteria</taxon>
        <taxon>Pseudomonadati</taxon>
        <taxon>Thermodesulfobacteriota</taxon>
        <taxon>Desulfovibrionia</taxon>
        <taxon>Desulfovibrionales</taxon>
        <taxon>Desulfovibrionaceae</taxon>
        <taxon>Mailhella</taxon>
    </lineage>
</organism>
<dbReference type="EMBL" id="DXAN01000003">
    <property type="protein sequence ID" value="HJA07828.1"/>
    <property type="molecule type" value="Genomic_DNA"/>
</dbReference>
<keyword evidence="3" id="KW-0408">Iron</keyword>
<dbReference type="InterPro" id="IPR054822">
    <property type="entry name" value="DsrO-like"/>
</dbReference>
<protein>
    <submittedName>
        <fullName evidence="7">4Fe-4S dicluster domain-containing protein</fullName>
    </submittedName>
</protein>
<proteinExistence type="predicted"/>
<evidence type="ECO:0000256" key="1">
    <source>
        <dbReference type="ARBA" id="ARBA00022485"/>
    </source>
</evidence>
<feature type="domain" description="4Fe-4S ferredoxin-type" evidence="6">
    <location>
        <begin position="148"/>
        <end position="177"/>
    </location>
</feature>
<evidence type="ECO:0000313" key="7">
    <source>
        <dbReference type="EMBL" id="HJA07828.1"/>
    </source>
</evidence>
<keyword evidence="1" id="KW-0004">4Fe-4S</keyword>
<dbReference type="SUPFAM" id="SSF54862">
    <property type="entry name" value="4Fe-4S ferredoxins"/>
    <property type="match status" value="1"/>
</dbReference>
<sequence length="262" mass="28942">MNSSRRYFLKVAGLSTFALAAASGASVAAQAVLTPAPAGEGAYTTEKNALHAKRWAMVVDTRRFTSPESMRPIIEACNAAHNVPNIPGPQEVKWIWDDTFHHAFASDPNPVLPKDVEERRYFLLCNQCTNPPCVRVCPVKATYTTPQGLVAQDYHRCIGCRFCMAACPYGSRSFNFQDPRPFLTGLNPEYPTRMRGVVEKCTFCAERLEKGLLPACVEASDGAILFGDLMDPESTVRKALAENFSIRRKPDLGTDPGVYYII</sequence>
<dbReference type="AlphaFoldDB" id="A0A9D2HAZ5"/>
<name>A0A9D2HAZ5_9BACT</name>
<feature type="signal peptide" evidence="5">
    <location>
        <begin position="1"/>
        <end position="20"/>
    </location>
</feature>
<dbReference type="PANTHER" id="PTHR43177:SF3">
    <property type="entry name" value="PROTEIN NRFC HOMOLOG"/>
    <property type="match status" value="1"/>
</dbReference>
<evidence type="ECO:0000256" key="3">
    <source>
        <dbReference type="ARBA" id="ARBA00023004"/>
    </source>
</evidence>
<dbReference type="Proteomes" id="UP000824225">
    <property type="component" value="Unassembled WGS sequence"/>
</dbReference>
<keyword evidence="5" id="KW-0732">Signal</keyword>
<dbReference type="PROSITE" id="PS00198">
    <property type="entry name" value="4FE4S_FER_1"/>
    <property type="match status" value="1"/>
</dbReference>
<dbReference type="CDD" id="cd10551">
    <property type="entry name" value="PsrB"/>
    <property type="match status" value="1"/>
</dbReference>
<dbReference type="Gene3D" id="3.30.70.20">
    <property type="match status" value="2"/>
</dbReference>
<comment type="caution">
    <text evidence="7">The sequence shown here is derived from an EMBL/GenBank/DDBJ whole genome shotgun (WGS) entry which is preliminary data.</text>
</comment>